<name>A0A5B0RZF7_PUCGR</name>
<gene>
    <name evidence="2" type="ORF">PGT21_002369</name>
    <name evidence="3" type="ORF">PGTUg99_006771</name>
</gene>
<protein>
    <submittedName>
        <fullName evidence="3">Uncharacterized protein</fullName>
    </submittedName>
</protein>
<evidence type="ECO:0000313" key="2">
    <source>
        <dbReference type="EMBL" id="KAA1093902.1"/>
    </source>
</evidence>
<dbReference type="AlphaFoldDB" id="A0A5B0RZF7"/>
<evidence type="ECO:0000256" key="1">
    <source>
        <dbReference type="SAM" id="SignalP"/>
    </source>
</evidence>
<dbReference type="EMBL" id="VSWC01000079">
    <property type="protein sequence ID" value="KAA1093902.1"/>
    <property type="molecule type" value="Genomic_DNA"/>
</dbReference>
<keyword evidence="4" id="KW-1185">Reference proteome</keyword>
<feature type="signal peptide" evidence="1">
    <location>
        <begin position="1"/>
        <end position="16"/>
    </location>
</feature>
<evidence type="ECO:0000313" key="4">
    <source>
        <dbReference type="Proteomes" id="UP000324748"/>
    </source>
</evidence>
<feature type="chain" id="PRO_5036366646" evidence="1">
    <location>
        <begin position="17"/>
        <end position="50"/>
    </location>
</feature>
<evidence type="ECO:0000313" key="5">
    <source>
        <dbReference type="Proteomes" id="UP000325313"/>
    </source>
</evidence>
<dbReference type="EMBL" id="VDEP01000115">
    <property type="protein sequence ID" value="KAA1129984.1"/>
    <property type="molecule type" value="Genomic_DNA"/>
</dbReference>
<keyword evidence="1" id="KW-0732">Signal</keyword>
<organism evidence="3 5">
    <name type="scientific">Puccinia graminis f. sp. tritici</name>
    <dbReference type="NCBI Taxonomy" id="56615"/>
    <lineage>
        <taxon>Eukaryota</taxon>
        <taxon>Fungi</taxon>
        <taxon>Dikarya</taxon>
        <taxon>Basidiomycota</taxon>
        <taxon>Pucciniomycotina</taxon>
        <taxon>Pucciniomycetes</taxon>
        <taxon>Pucciniales</taxon>
        <taxon>Pucciniaceae</taxon>
        <taxon>Puccinia</taxon>
    </lineage>
</organism>
<evidence type="ECO:0000313" key="3">
    <source>
        <dbReference type="EMBL" id="KAA1129984.1"/>
    </source>
</evidence>
<dbReference type="Proteomes" id="UP000325313">
    <property type="component" value="Unassembled WGS sequence"/>
</dbReference>
<accession>A0A5B0RZF7</accession>
<sequence>MITAVIFAALLRLAFVVDPGHHLVADGKAPVAAGVASVSHPDHTWEDLPL</sequence>
<comment type="caution">
    <text evidence="3">The sequence shown here is derived from an EMBL/GenBank/DDBJ whole genome shotgun (WGS) entry which is preliminary data.</text>
</comment>
<dbReference type="Proteomes" id="UP000324748">
    <property type="component" value="Unassembled WGS sequence"/>
</dbReference>
<reference evidence="4 5" key="1">
    <citation type="submission" date="2019-05" db="EMBL/GenBank/DDBJ databases">
        <title>Emergence of the Ug99 lineage of the wheat stem rust pathogen through somatic hybridization.</title>
        <authorList>
            <person name="Li F."/>
            <person name="Upadhyaya N.M."/>
            <person name="Sperschneider J."/>
            <person name="Matny O."/>
            <person name="Nguyen-Phuc H."/>
            <person name="Mago R."/>
            <person name="Raley C."/>
            <person name="Miller M.E."/>
            <person name="Silverstein K.A.T."/>
            <person name="Henningsen E."/>
            <person name="Hirsch C.D."/>
            <person name="Visser B."/>
            <person name="Pretorius Z.A."/>
            <person name="Steffenson B.J."/>
            <person name="Schwessinger B."/>
            <person name="Dodds P.N."/>
            <person name="Figueroa M."/>
        </authorList>
    </citation>
    <scope>NUCLEOTIDE SEQUENCE [LARGE SCALE GENOMIC DNA]</scope>
    <source>
        <strain evidence="2">21-0</strain>
        <strain evidence="3 5">Ug99</strain>
    </source>
</reference>
<proteinExistence type="predicted"/>